<dbReference type="Proteomes" id="UP000298138">
    <property type="component" value="Unassembled WGS sequence"/>
</dbReference>
<feature type="transmembrane region" description="Helical" evidence="1">
    <location>
        <begin position="148"/>
        <end position="172"/>
    </location>
</feature>
<dbReference type="EMBL" id="ML220140">
    <property type="protein sequence ID" value="TGZ78586.1"/>
    <property type="molecule type" value="Genomic_DNA"/>
</dbReference>
<keyword evidence="1" id="KW-1133">Transmembrane helix</keyword>
<dbReference type="AlphaFoldDB" id="A0A4S2MN76"/>
<gene>
    <name evidence="2" type="ORF">EX30DRAFT_397737</name>
</gene>
<keyword evidence="1" id="KW-0812">Transmembrane</keyword>
<proteinExistence type="predicted"/>
<reference evidence="2 3" key="1">
    <citation type="submission" date="2019-04" db="EMBL/GenBank/DDBJ databases">
        <title>Comparative genomics and transcriptomics to analyze fruiting body development in filamentous ascomycetes.</title>
        <authorList>
            <consortium name="DOE Joint Genome Institute"/>
            <person name="Lutkenhaus R."/>
            <person name="Traeger S."/>
            <person name="Breuer J."/>
            <person name="Kuo A."/>
            <person name="Lipzen A."/>
            <person name="Pangilinan J."/>
            <person name="Dilworth D."/>
            <person name="Sandor L."/>
            <person name="Poggeler S."/>
            <person name="Barry K."/>
            <person name="Grigoriev I.V."/>
            <person name="Nowrousian M."/>
        </authorList>
    </citation>
    <scope>NUCLEOTIDE SEQUENCE [LARGE SCALE GENOMIC DNA]</scope>
    <source>
        <strain evidence="2 3">CBS 389.68</strain>
    </source>
</reference>
<protein>
    <submittedName>
        <fullName evidence="2">Uncharacterized protein</fullName>
    </submittedName>
</protein>
<name>A0A4S2MN76_9PEZI</name>
<evidence type="ECO:0000313" key="3">
    <source>
        <dbReference type="Proteomes" id="UP000298138"/>
    </source>
</evidence>
<accession>A0A4S2MN76</accession>
<dbReference type="InParanoid" id="A0A4S2MN76"/>
<feature type="transmembrane region" description="Helical" evidence="1">
    <location>
        <begin position="51"/>
        <end position="68"/>
    </location>
</feature>
<organism evidence="2 3">
    <name type="scientific">Ascodesmis nigricans</name>
    <dbReference type="NCBI Taxonomy" id="341454"/>
    <lineage>
        <taxon>Eukaryota</taxon>
        <taxon>Fungi</taxon>
        <taxon>Dikarya</taxon>
        <taxon>Ascomycota</taxon>
        <taxon>Pezizomycotina</taxon>
        <taxon>Pezizomycetes</taxon>
        <taxon>Pezizales</taxon>
        <taxon>Ascodesmidaceae</taxon>
        <taxon>Ascodesmis</taxon>
    </lineage>
</organism>
<evidence type="ECO:0000256" key="1">
    <source>
        <dbReference type="SAM" id="Phobius"/>
    </source>
</evidence>
<keyword evidence="3" id="KW-1185">Reference proteome</keyword>
<sequence>MNTFCAHPLTHPSPLLHGTFSPPIPHIPHLPSPPTPTKLQTTFDTLLEPLGWLYLFYVLFVFAARFIDPRRYRGLGRAPGRWEVGVGVVGYALLTGRFLGWWRMGSWAAGVGEGLREEGEMGMEMYYLIERGERGRWAREVSWLVWKYTMGVVALEVGKVMVVVEVVAWVGWKLGVGRMMEMVLRGRGREWVVLERERRRRWEGVRLGDGKGVGR</sequence>
<evidence type="ECO:0000313" key="2">
    <source>
        <dbReference type="EMBL" id="TGZ78586.1"/>
    </source>
</evidence>
<keyword evidence="1" id="KW-0472">Membrane</keyword>
<feature type="transmembrane region" description="Helical" evidence="1">
    <location>
        <begin position="80"/>
        <end position="102"/>
    </location>
</feature>